<keyword evidence="4 10" id="KW-0812">Transmembrane</keyword>
<evidence type="ECO:0000256" key="10">
    <source>
        <dbReference type="SAM" id="Phobius"/>
    </source>
</evidence>
<dbReference type="GO" id="GO:0005886">
    <property type="term" value="C:plasma membrane"/>
    <property type="evidence" value="ECO:0007669"/>
    <property type="project" value="UniProtKB-SubCell"/>
</dbReference>
<protein>
    <recommendedName>
        <fullName evidence="13">Odorant receptor</fullName>
    </recommendedName>
</protein>
<dbReference type="KEGG" id="fas:105269301"/>
<keyword evidence="11" id="KW-1185">Reference proteome</keyword>
<dbReference type="PANTHER" id="PTHR21137:SF35">
    <property type="entry name" value="ODORANT RECEPTOR 19A-RELATED"/>
    <property type="match status" value="1"/>
</dbReference>
<keyword evidence="3" id="KW-0716">Sensory transduction</keyword>
<evidence type="ECO:0000256" key="3">
    <source>
        <dbReference type="ARBA" id="ARBA00022606"/>
    </source>
</evidence>
<dbReference type="GO" id="GO:0004984">
    <property type="term" value="F:olfactory receptor activity"/>
    <property type="evidence" value="ECO:0007669"/>
    <property type="project" value="InterPro"/>
</dbReference>
<keyword evidence="2" id="KW-1003">Cell membrane</keyword>
<evidence type="ECO:0000256" key="9">
    <source>
        <dbReference type="ARBA" id="ARBA00023224"/>
    </source>
</evidence>
<feature type="transmembrane region" description="Helical" evidence="10">
    <location>
        <begin position="191"/>
        <end position="215"/>
    </location>
</feature>
<dbReference type="OrthoDB" id="7548151at2759"/>
<evidence type="ECO:0008006" key="13">
    <source>
        <dbReference type="Google" id="ProtNLM"/>
    </source>
</evidence>
<proteinExistence type="predicted"/>
<evidence type="ECO:0000256" key="1">
    <source>
        <dbReference type="ARBA" id="ARBA00004651"/>
    </source>
</evidence>
<dbReference type="GO" id="GO:0005549">
    <property type="term" value="F:odorant binding"/>
    <property type="evidence" value="ECO:0007669"/>
    <property type="project" value="InterPro"/>
</dbReference>
<keyword evidence="6 10" id="KW-1133">Transmembrane helix</keyword>
<dbReference type="RefSeq" id="XP_011307738.1">
    <property type="nucleotide sequence ID" value="XM_011309436.1"/>
</dbReference>
<dbReference type="AlphaFoldDB" id="A0A9R1TET4"/>
<comment type="subcellular location">
    <subcellularLocation>
        <location evidence="1">Cell membrane</location>
        <topology evidence="1">Multi-pass membrane protein</topology>
    </subcellularLocation>
</comment>
<dbReference type="InterPro" id="IPR004117">
    <property type="entry name" value="7tm6_olfct_rcpt"/>
</dbReference>
<evidence type="ECO:0000256" key="6">
    <source>
        <dbReference type="ARBA" id="ARBA00022989"/>
    </source>
</evidence>
<keyword evidence="7 10" id="KW-0472">Membrane</keyword>
<dbReference type="Proteomes" id="UP000694866">
    <property type="component" value="Unplaced"/>
</dbReference>
<feature type="transmembrane region" description="Helical" evidence="10">
    <location>
        <begin position="38"/>
        <end position="59"/>
    </location>
</feature>
<feature type="transmembrane region" description="Helical" evidence="10">
    <location>
        <begin position="71"/>
        <end position="90"/>
    </location>
</feature>
<evidence type="ECO:0000313" key="11">
    <source>
        <dbReference type="Proteomes" id="UP000694866"/>
    </source>
</evidence>
<gene>
    <name evidence="12" type="primary">LOC105269301</name>
</gene>
<organism evidence="11 12">
    <name type="scientific">Fopius arisanus</name>
    <dbReference type="NCBI Taxonomy" id="64838"/>
    <lineage>
        <taxon>Eukaryota</taxon>
        <taxon>Metazoa</taxon>
        <taxon>Ecdysozoa</taxon>
        <taxon>Arthropoda</taxon>
        <taxon>Hexapoda</taxon>
        <taxon>Insecta</taxon>
        <taxon>Pterygota</taxon>
        <taxon>Neoptera</taxon>
        <taxon>Endopterygota</taxon>
        <taxon>Hymenoptera</taxon>
        <taxon>Apocrita</taxon>
        <taxon>Ichneumonoidea</taxon>
        <taxon>Braconidae</taxon>
        <taxon>Opiinae</taxon>
        <taxon>Fopius</taxon>
    </lineage>
</organism>
<dbReference type="PANTHER" id="PTHR21137">
    <property type="entry name" value="ODORANT RECEPTOR"/>
    <property type="match status" value="1"/>
</dbReference>
<feature type="transmembrane region" description="Helical" evidence="10">
    <location>
        <begin position="128"/>
        <end position="153"/>
    </location>
</feature>
<dbReference type="GeneID" id="105269301"/>
<reference evidence="12" key="1">
    <citation type="submission" date="2025-08" db="UniProtKB">
        <authorList>
            <consortium name="RefSeq"/>
        </authorList>
    </citation>
    <scope>IDENTIFICATION</scope>
    <source>
        <strain evidence="12">USDA-PBARC FA_bdor</strain>
        <tissue evidence="12">Whole organism</tissue>
    </source>
</reference>
<evidence type="ECO:0000256" key="7">
    <source>
        <dbReference type="ARBA" id="ARBA00023136"/>
    </source>
</evidence>
<evidence type="ECO:0000313" key="12">
    <source>
        <dbReference type="RefSeq" id="XP_011307738.1"/>
    </source>
</evidence>
<keyword evidence="5" id="KW-0552">Olfaction</keyword>
<evidence type="ECO:0000256" key="5">
    <source>
        <dbReference type="ARBA" id="ARBA00022725"/>
    </source>
</evidence>
<evidence type="ECO:0000256" key="2">
    <source>
        <dbReference type="ARBA" id="ARBA00022475"/>
    </source>
</evidence>
<evidence type="ECO:0000256" key="8">
    <source>
        <dbReference type="ARBA" id="ARBA00023170"/>
    </source>
</evidence>
<sequence length="251" mass="28969">MTDNTKLSVYSTYREATRALLHIVGLWPLGHSNFFYRFLPFLYIFAVSVAIFATLNYVFHHITQVPLVVKGMGIGTSLITVMLKMSTMLIHRERARDLHQILEQSFRAALGDKRLTNLLLKGISTVRALCWILIPTVFVMMAVYTVTPIWNIILQKRNTETMTYQLIYPGVYPWDIPNVLIYRIHYTIETFASITIFSVTCGIDALFAYYIFLMIGQLRMMTYKLTHLDDQKRIEVVVKECVIYSVLSSCG</sequence>
<keyword evidence="8" id="KW-0675">Receptor</keyword>
<dbReference type="GO" id="GO:0007165">
    <property type="term" value="P:signal transduction"/>
    <property type="evidence" value="ECO:0007669"/>
    <property type="project" value="UniProtKB-KW"/>
</dbReference>
<keyword evidence="9" id="KW-0807">Transducer</keyword>
<evidence type="ECO:0000256" key="4">
    <source>
        <dbReference type="ARBA" id="ARBA00022692"/>
    </source>
</evidence>
<accession>A0A9R1TET4</accession>
<name>A0A9R1TET4_9HYME</name>
<dbReference type="Pfam" id="PF02949">
    <property type="entry name" value="7tm_6"/>
    <property type="match status" value="1"/>
</dbReference>